<proteinExistence type="predicted"/>
<keyword evidence="1" id="KW-0812">Transmembrane</keyword>
<accession>A0A7X0W567</accession>
<name>A0A7X0W567_LISWE</name>
<organism evidence="2 3">
    <name type="scientific">Listeria welshimeri</name>
    <dbReference type="NCBI Taxonomy" id="1643"/>
    <lineage>
        <taxon>Bacteria</taxon>
        <taxon>Bacillati</taxon>
        <taxon>Bacillota</taxon>
        <taxon>Bacilli</taxon>
        <taxon>Bacillales</taxon>
        <taxon>Listeriaceae</taxon>
        <taxon>Listeria</taxon>
    </lineage>
</organism>
<evidence type="ECO:0000313" key="3">
    <source>
        <dbReference type="Proteomes" id="UP000522007"/>
    </source>
</evidence>
<feature type="transmembrane region" description="Helical" evidence="1">
    <location>
        <begin position="42"/>
        <end position="62"/>
    </location>
</feature>
<evidence type="ECO:0000256" key="1">
    <source>
        <dbReference type="SAM" id="Phobius"/>
    </source>
</evidence>
<keyword evidence="1" id="KW-0472">Membrane</keyword>
<dbReference type="Proteomes" id="UP000522007">
    <property type="component" value="Unassembled WGS sequence"/>
</dbReference>
<reference evidence="2 3" key="1">
    <citation type="submission" date="2020-03" db="EMBL/GenBank/DDBJ databases">
        <title>Soil Listeria distribution.</title>
        <authorList>
            <person name="Liao J."/>
            <person name="Wiedmann M."/>
        </authorList>
    </citation>
    <scope>NUCLEOTIDE SEQUENCE [LARGE SCALE GENOMIC DNA]</scope>
    <source>
        <strain evidence="2 3">FSL L7-1829</strain>
    </source>
</reference>
<gene>
    <name evidence="2" type="ORF">HB853_07330</name>
</gene>
<keyword evidence="1" id="KW-1133">Transmembrane helix</keyword>
<comment type="caution">
    <text evidence="2">The sequence shown here is derived from an EMBL/GenBank/DDBJ whole genome shotgun (WGS) entry which is preliminary data.</text>
</comment>
<dbReference type="AlphaFoldDB" id="A0A7X0W567"/>
<sequence length="99" mass="11509">MAVILGLALVVAIWVTRFYTISSDWWNSSNNYDYSYDSLVGTVIYVFSSFIAFANLALFTLFPTSLLKTSVVLDGFIYKKYSLDFQKEYEFTDKEWYGE</sequence>
<evidence type="ECO:0000313" key="2">
    <source>
        <dbReference type="EMBL" id="MBC1322752.1"/>
    </source>
</evidence>
<dbReference type="EMBL" id="JAAROP010000005">
    <property type="protein sequence ID" value="MBC1322752.1"/>
    <property type="molecule type" value="Genomic_DNA"/>
</dbReference>
<protein>
    <submittedName>
        <fullName evidence="2">Uncharacterized protein</fullName>
    </submittedName>
</protein>